<accession>A0ABQ3ICE5</accession>
<dbReference type="RefSeq" id="WP_189631475.1">
    <property type="nucleotide sequence ID" value="NZ_BNAG01000005.1"/>
</dbReference>
<evidence type="ECO:0000313" key="1">
    <source>
        <dbReference type="EMBL" id="GHE74403.1"/>
    </source>
</evidence>
<evidence type="ECO:0000313" key="2">
    <source>
        <dbReference type="Proteomes" id="UP000658258"/>
    </source>
</evidence>
<name>A0ABQ3ICE5_9BACT</name>
<dbReference type="InterPro" id="IPR013783">
    <property type="entry name" value="Ig-like_fold"/>
</dbReference>
<gene>
    <name evidence="1" type="ORF">GCM10011340_33660</name>
</gene>
<dbReference type="Proteomes" id="UP000658258">
    <property type="component" value="Unassembled WGS sequence"/>
</dbReference>
<dbReference type="EMBL" id="BNAG01000005">
    <property type="protein sequence ID" value="GHE74403.1"/>
    <property type="molecule type" value="Genomic_DNA"/>
</dbReference>
<keyword evidence="2" id="KW-1185">Reference proteome</keyword>
<dbReference type="SUPFAM" id="SSF117074">
    <property type="entry name" value="Hypothetical protein PA1324"/>
    <property type="match status" value="1"/>
</dbReference>
<evidence type="ECO:0008006" key="3">
    <source>
        <dbReference type="Google" id="ProtNLM"/>
    </source>
</evidence>
<reference evidence="2" key="1">
    <citation type="journal article" date="2019" name="Int. J. Syst. Evol. Microbiol.">
        <title>The Global Catalogue of Microorganisms (GCM) 10K type strain sequencing project: providing services to taxonomists for standard genome sequencing and annotation.</title>
        <authorList>
            <consortium name="The Broad Institute Genomics Platform"/>
            <consortium name="The Broad Institute Genome Sequencing Center for Infectious Disease"/>
            <person name="Wu L."/>
            <person name="Ma J."/>
        </authorList>
    </citation>
    <scope>NUCLEOTIDE SEQUENCE [LARGE SCALE GENOMIC DNA]</scope>
    <source>
        <strain evidence="2">CGMCC 1.15111</strain>
    </source>
</reference>
<dbReference type="Gene3D" id="2.60.40.10">
    <property type="entry name" value="Immunoglobulins"/>
    <property type="match status" value="1"/>
</dbReference>
<organism evidence="1 2">
    <name type="scientific">Roseivirga thermotolerans</name>
    <dbReference type="NCBI Taxonomy" id="1758176"/>
    <lineage>
        <taxon>Bacteria</taxon>
        <taxon>Pseudomonadati</taxon>
        <taxon>Bacteroidota</taxon>
        <taxon>Cytophagia</taxon>
        <taxon>Cytophagales</taxon>
        <taxon>Roseivirgaceae</taxon>
        <taxon>Roseivirga</taxon>
    </lineage>
</organism>
<comment type="caution">
    <text evidence="1">The sequence shown here is derived from an EMBL/GenBank/DDBJ whole genome shotgun (WGS) entry which is preliminary data.</text>
</comment>
<protein>
    <recommendedName>
        <fullName evidence="3">SD-repeat containing protein B domain-containing protein</fullName>
    </recommendedName>
</protein>
<sequence length="947" mass="106495">MLQTSVVAQERTASGLTLQFLKSQTSGSVDEVASNVLKVVNRTGRTSVFKIEIATPPNWSRVRAEDQVYNVANNDSLFIPIRVVPEKSATGNVNYFINATALTTNGIPLASTPWSMQVVKVSRWFASIVKSEVFFPADKKEAQFQVNLKNNGNSAEDVMILFNPDVKVKILDMQGNPFADNSLPLKLPVDIDTTLTFTAQLDEEAKKENFFTAGAIDSEQTDQSEYKVNIQVKDVAGNRASWGGRVDFKKLNQEHKFKTAYGSSTIPINLEFNTYNVLSQFTNFSLDLSGEADLGEDRFLRYYYQTIISSNSLAGTQFLGSYRFAEYRTPKYSVSAGDIGQNMELLLNGTGVKGSYYFDKVGVSAIYVTRPQNGNVQNNLNSMGASVRYRVFQGLNATAELVNQDDQFNQVNRNLATLRANYRLPNQSIVDVKVGYSTELHEGASGTFSVPGFGATARYTGRIQGVSLSAQGRYNSPNYSSQFRGSVDFNTNARYNLGETTYVGLRVNMNSRNPEIYSKGILFPRREFVRNTFEGQYGWATENGNFMVYPRYTYEEVLDLRTSTTGMGLSFSTNKSSDARLFTRFFSGFTKALDYNMKPYLVSRWENTLRYKNLNVSARYYYGPFNVLDNLRVVEDGINPQSLFLSAFAQLNFTKARISVRPMFTMAYESVLARWRANMAPQVTYFSKSGLEFNMTVEYFSIKQGESPLANVSEFGTQAFNPFSQSNAFLRFGIKKQFNLKKPGKKAHDLEVVVFKDLNGNNLRDQGEEFERNVIVRVNGQALMTNQDGVVYFRNLPEGKYFVETELLTNSEGWFKSKGVEVDVNSSQAVYIPLKRGVQIMGNIILQKAQYSALGEGGMKLNGIRVTATDATGESYSTLTDLQGSFRLYVPFGQYTIKVNEQAVDSQFEFAQSSYTLDINNLGGNYQLAFYLIEKRRQLNIKRFDNN</sequence>
<proteinExistence type="predicted"/>